<feature type="domain" description="Oligopeptide/dipeptide ABC transporter C-terminal" evidence="5">
    <location>
        <begin position="2"/>
        <end position="64"/>
    </location>
</feature>
<evidence type="ECO:0000256" key="4">
    <source>
        <dbReference type="ARBA" id="ARBA00022840"/>
    </source>
</evidence>
<dbReference type="PANTHER" id="PTHR43067:SF4">
    <property type="entry name" value="OLIGOPEPTIDE ABC TRANSPORTER, ATP-BINDING PROTEIN"/>
    <property type="match status" value="1"/>
</dbReference>
<evidence type="ECO:0000313" key="7">
    <source>
        <dbReference type="Proteomes" id="UP000670947"/>
    </source>
</evidence>
<dbReference type="Gene3D" id="3.40.50.300">
    <property type="entry name" value="P-loop containing nucleotide triphosphate hydrolases"/>
    <property type="match status" value="1"/>
</dbReference>
<dbReference type="PANTHER" id="PTHR43067">
    <property type="entry name" value="OLIGOPEPTIDE/DIPEPTIDE ABC TRANSPORTER, ATPASE SUBUNIT"/>
    <property type="match status" value="1"/>
</dbReference>
<keyword evidence="2" id="KW-0813">Transport</keyword>
<name>A0ABS3WKZ5_9BACL</name>
<evidence type="ECO:0000256" key="1">
    <source>
        <dbReference type="ARBA" id="ARBA00005417"/>
    </source>
</evidence>
<keyword evidence="7" id="KW-1185">Reference proteome</keyword>
<dbReference type="Proteomes" id="UP000670947">
    <property type="component" value="Unassembled WGS sequence"/>
</dbReference>
<dbReference type="EMBL" id="JAGGDJ010000097">
    <property type="protein sequence ID" value="MBO7749016.1"/>
    <property type="molecule type" value="Genomic_DNA"/>
</dbReference>
<evidence type="ECO:0000313" key="6">
    <source>
        <dbReference type="EMBL" id="MBO7749016.1"/>
    </source>
</evidence>
<dbReference type="InterPro" id="IPR013563">
    <property type="entry name" value="Oligopep_ABC_C"/>
</dbReference>
<dbReference type="InterPro" id="IPR027417">
    <property type="entry name" value="P-loop_NTPase"/>
</dbReference>
<accession>A0ABS3WKZ5</accession>
<evidence type="ECO:0000256" key="3">
    <source>
        <dbReference type="ARBA" id="ARBA00022741"/>
    </source>
</evidence>
<feature type="non-terminal residue" evidence="6">
    <location>
        <position position="1"/>
    </location>
</feature>
<dbReference type="NCBIfam" id="TIGR01727">
    <property type="entry name" value="oligo_HPY"/>
    <property type="match status" value="1"/>
</dbReference>
<proteinExistence type="inferred from homology"/>
<reference evidence="6 7" key="1">
    <citation type="submission" date="2021-03" db="EMBL/GenBank/DDBJ databases">
        <title>Paenibacillus artemisicola MWE-103 whole genome sequence.</title>
        <authorList>
            <person name="Ham Y.J."/>
        </authorList>
    </citation>
    <scope>NUCLEOTIDE SEQUENCE [LARGE SCALE GENOMIC DNA]</scope>
    <source>
        <strain evidence="6 7">MWE-103</strain>
    </source>
</reference>
<keyword evidence="4" id="KW-0067">ATP-binding</keyword>
<comment type="caution">
    <text evidence="6">The sequence shown here is derived from an EMBL/GenBank/DDBJ whole genome shotgun (WGS) entry which is preliminary data.</text>
</comment>
<evidence type="ECO:0000256" key="2">
    <source>
        <dbReference type="ARBA" id="ARBA00022448"/>
    </source>
</evidence>
<gene>
    <name evidence="6" type="ORF">I8J29_33130</name>
</gene>
<dbReference type="SUPFAM" id="SSF52540">
    <property type="entry name" value="P-loop containing nucleoside triphosphate hydrolases"/>
    <property type="match status" value="1"/>
</dbReference>
<comment type="similarity">
    <text evidence="1">Belongs to the ABC transporter superfamily.</text>
</comment>
<sequence>VAPADELFARPAHPYTQALMSAIPQPSPGRQRDRVALQGEVPSPVNPPSGCRFHPRCPFAQARCQAEEPLARPVGLDREVACHFPLIS</sequence>
<keyword evidence="3" id="KW-0547">Nucleotide-binding</keyword>
<protein>
    <submittedName>
        <fullName evidence="6">Peptide ABC transporter substrate-binding protein</fullName>
    </submittedName>
</protein>
<dbReference type="Pfam" id="PF08352">
    <property type="entry name" value="oligo_HPY"/>
    <property type="match status" value="1"/>
</dbReference>
<evidence type="ECO:0000259" key="5">
    <source>
        <dbReference type="Pfam" id="PF08352"/>
    </source>
</evidence>
<dbReference type="RefSeq" id="WP_338113335.1">
    <property type="nucleotide sequence ID" value="NZ_JAGGDJ010000097.1"/>
</dbReference>
<organism evidence="6 7">
    <name type="scientific">Paenibacillus artemisiicola</name>
    <dbReference type="NCBI Taxonomy" id="1172618"/>
    <lineage>
        <taxon>Bacteria</taxon>
        <taxon>Bacillati</taxon>
        <taxon>Bacillota</taxon>
        <taxon>Bacilli</taxon>
        <taxon>Bacillales</taxon>
        <taxon>Paenibacillaceae</taxon>
        <taxon>Paenibacillus</taxon>
    </lineage>
</organism>